<sequence>MFSHKFHLFVFDGSTFSIRGQLFHVGAVLAEFFIFFGIHAFTSGRITFEQTVYHHVGITADRRGEMRIIIEGQSVMTKIVGRVDRLSHRTDCKCFDQVLLFLSLNFIQKMVNRARHRRLFSGCAKVVTKFADELREVL</sequence>
<feature type="transmembrane region" description="Helical" evidence="1">
    <location>
        <begin position="20"/>
        <end position="41"/>
    </location>
</feature>
<protein>
    <submittedName>
        <fullName evidence="2">Uncharacterized protein</fullName>
    </submittedName>
</protein>
<evidence type="ECO:0000256" key="1">
    <source>
        <dbReference type="SAM" id="Phobius"/>
    </source>
</evidence>
<dbReference type="AlphaFoldDB" id="A0A645J039"/>
<name>A0A645J039_9ZZZZ</name>
<accession>A0A645J039</accession>
<evidence type="ECO:0000313" key="2">
    <source>
        <dbReference type="EMBL" id="MPN56530.1"/>
    </source>
</evidence>
<dbReference type="EMBL" id="VSSQ01126973">
    <property type="protein sequence ID" value="MPN56530.1"/>
    <property type="molecule type" value="Genomic_DNA"/>
</dbReference>
<keyword evidence="1" id="KW-1133">Transmembrane helix</keyword>
<keyword evidence="1" id="KW-0472">Membrane</keyword>
<gene>
    <name evidence="2" type="ORF">SDC9_204220</name>
</gene>
<organism evidence="2">
    <name type="scientific">bioreactor metagenome</name>
    <dbReference type="NCBI Taxonomy" id="1076179"/>
    <lineage>
        <taxon>unclassified sequences</taxon>
        <taxon>metagenomes</taxon>
        <taxon>ecological metagenomes</taxon>
    </lineage>
</organism>
<reference evidence="2" key="1">
    <citation type="submission" date="2019-08" db="EMBL/GenBank/DDBJ databases">
        <authorList>
            <person name="Kucharzyk K."/>
            <person name="Murdoch R.W."/>
            <person name="Higgins S."/>
            <person name="Loffler F."/>
        </authorList>
    </citation>
    <scope>NUCLEOTIDE SEQUENCE</scope>
</reference>
<proteinExistence type="predicted"/>
<keyword evidence="1" id="KW-0812">Transmembrane</keyword>
<comment type="caution">
    <text evidence="2">The sequence shown here is derived from an EMBL/GenBank/DDBJ whole genome shotgun (WGS) entry which is preliminary data.</text>
</comment>